<evidence type="ECO:0000313" key="8">
    <source>
        <dbReference type="Proteomes" id="UP000661112"/>
    </source>
</evidence>
<keyword evidence="4 6" id="KW-1133">Transmembrane helix</keyword>
<evidence type="ECO:0000256" key="6">
    <source>
        <dbReference type="SAM" id="Phobius"/>
    </source>
</evidence>
<dbReference type="PANTHER" id="PTHR30250:SF11">
    <property type="entry name" value="O-ANTIGEN TRANSPORTER-RELATED"/>
    <property type="match status" value="1"/>
</dbReference>
<keyword evidence="2" id="KW-1003">Cell membrane</keyword>
<feature type="transmembrane region" description="Helical" evidence="6">
    <location>
        <begin position="299"/>
        <end position="320"/>
    </location>
</feature>
<proteinExistence type="predicted"/>
<comment type="caution">
    <text evidence="7">The sequence shown here is derived from an EMBL/GenBank/DDBJ whole genome shotgun (WGS) entry which is preliminary data.</text>
</comment>
<feature type="transmembrane region" description="Helical" evidence="6">
    <location>
        <begin position="20"/>
        <end position="39"/>
    </location>
</feature>
<feature type="transmembrane region" description="Helical" evidence="6">
    <location>
        <begin position="232"/>
        <end position="252"/>
    </location>
</feature>
<name>A0ABR8DBT9_9NOST</name>
<keyword evidence="8" id="KW-1185">Reference proteome</keyword>
<sequence length="423" mass="47474">MSLPFLPSNVAYWIKVLSKFVSAQILVQALTIASGIFIVRTLDQQQYAYYTIANSMLSTMNILADSGIGTSLAAIGGKVWQDRYRFGQLINTAMRLRYFLAAISISVVTPILIWMLIRNGASIISAIFISIIVLIGLNFQITNGVLIVVPHLHSQISLVQNLDIFSAILKIVLLGLGYLTYWNATIAIAFASLISGLQRFILGQWVKENIDTKAPINEEQQKYILTTIKHSLPNSIFFCVQVQLSVFLISIFGTTQNVAELGALGRIGVIFTIINSVMTAIVLPSFSRCQSVVTLRRRYFQILGFFLLFATFIILIIYIFPEQILWVIGKKYSYLKNELFMIAVVTVVNSLLSMMTSLNLAKGWVEYAWVDIPMKLFLQIFLLMNLDISSIKGVVIFSLLSQISSFLVSLMITYRGFSNYNKI</sequence>
<dbReference type="EMBL" id="JACJSG010000038">
    <property type="protein sequence ID" value="MBD2503662.1"/>
    <property type="molecule type" value="Genomic_DNA"/>
</dbReference>
<dbReference type="Proteomes" id="UP000661112">
    <property type="component" value="Unassembled WGS sequence"/>
</dbReference>
<evidence type="ECO:0000256" key="3">
    <source>
        <dbReference type="ARBA" id="ARBA00022692"/>
    </source>
</evidence>
<keyword evidence="3 6" id="KW-0812">Transmembrane</keyword>
<feature type="transmembrane region" description="Helical" evidence="6">
    <location>
        <begin position="394"/>
        <end position="414"/>
    </location>
</feature>
<evidence type="ECO:0000256" key="2">
    <source>
        <dbReference type="ARBA" id="ARBA00022475"/>
    </source>
</evidence>
<evidence type="ECO:0000256" key="4">
    <source>
        <dbReference type="ARBA" id="ARBA00022989"/>
    </source>
</evidence>
<evidence type="ECO:0000256" key="1">
    <source>
        <dbReference type="ARBA" id="ARBA00004651"/>
    </source>
</evidence>
<evidence type="ECO:0000313" key="7">
    <source>
        <dbReference type="EMBL" id="MBD2503662.1"/>
    </source>
</evidence>
<dbReference type="RefSeq" id="WP_190476622.1">
    <property type="nucleotide sequence ID" value="NZ_JACJSG010000038.1"/>
</dbReference>
<feature type="transmembrane region" description="Helical" evidence="6">
    <location>
        <begin position="98"/>
        <end position="117"/>
    </location>
</feature>
<feature type="transmembrane region" description="Helical" evidence="6">
    <location>
        <begin position="123"/>
        <end position="149"/>
    </location>
</feature>
<feature type="transmembrane region" description="Helical" evidence="6">
    <location>
        <begin position="185"/>
        <end position="202"/>
    </location>
</feature>
<organism evidence="7 8">
    <name type="scientific">Anabaena azotica FACHB-119</name>
    <dbReference type="NCBI Taxonomy" id="947527"/>
    <lineage>
        <taxon>Bacteria</taxon>
        <taxon>Bacillati</taxon>
        <taxon>Cyanobacteriota</taxon>
        <taxon>Cyanophyceae</taxon>
        <taxon>Nostocales</taxon>
        <taxon>Nostocaceae</taxon>
        <taxon>Anabaena</taxon>
        <taxon>Anabaena azotica</taxon>
    </lineage>
</organism>
<accession>A0ABR8DBT9</accession>
<dbReference type="InterPro" id="IPR050833">
    <property type="entry name" value="Poly_Biosynth_Transport"/>
</dbReference>
<comment type="subcellular location">
    <subcellularLocation>
        <location evidence="1">Cell membrane</location>
        <topology evidence="1">Multi-pass membrane protein</topology>
    </subcellularLocation>
</comment>
<reference evidence="7 8" key="1">
    <citation type="journal article" date="2020" name="ISME J.">
        <title>Comparative genomics reveals insights into cyanobacterial evolution and habitat adaptation.</title>
        <authorList>
            <person name="Chen M.Y."/>
            <person name="Teng W.K."/>
            <person name="Zhao L."/>
            <person name="Hu C.X."/>
            <person name="Zhou Y.K."/>
            <person name="Han B.P."/>
            <person name="Song L.R."/>
            <person name="Shu W.S."/>
        </authorList>
    </citation>
    <scope>NUCLEOTIDE SEQUENCE [LARGE SCALE GENOMIC DNA]</scope>
    <source>
        <strain evidence="7 8">FACHB-119</strain>
    </source>
</reference>
<evidence type="ECO:0000256" key="5">
    <source>
        <dbReference type="ARBA" id="ARBA00023136"/>
    </source>
</evidence>
<dbReference type="PANTHER" id="PTHR30250">
    <property type="entry name" value="PST FAMILY PREDICTED COLANIC ACID TRANSPORTER"/>
    <property type="match status" value="1"/>
</dbReference>
<gene>
    <name evidence="7" type="ORF">H6G83_24145</name>
</gene>
<feature type="transmembrane region" description="Helical" evidence="6">
    <location>
        <begin position="264"/>
        <end position="287"/>
    </location>
</feature>
<keyword evidence="5 6" id="KW-0472">Membrane</keyword>
<feature type="transmembrane region" description="Helical" evidence="6">
    <location>
        <begin position="340"/>
        <end position="361"/>
    </location>
</feature>
<protein>
    <submittedName>
        <fullName evidence="7">Polysaccharide biosynthesis protein</fullName>
    </submittedName>
</protein>
<feature type="transmembrane region" description="Helical" evidence="6">
    <location>
        <begin position="161"/>
        <end position="179"/>
    </location>
</feature>